<feature type="region of interest" description="Disordered" evidence="2">
    <location>
        <begin position="199"/>
        <end position="244"/>
    </location>
</feature>
<keyword evidence="6" id="KW-1185">Reference proteome</keyword>
<evidence type="ECO:0000256" key="1">
    <source>
        <dbReference type="ARBA" id="ARBA00023157"/>
    </source>
</evidence>
<dbReference type="STRING" id="543379.A0A232ERQ4"/>
<evidence type="ECO:0000313" key="5">
    <source>
        <dbReference type="EMBL" id="OXU21044.1"/>
    </source>
</evidence>
<dbReference type="GO" id="GO:0006629">
    <property type="term" value="P:lipid metabolic process"/>
    <property type="evidence" value="ECO:0007669"/>
    <property type="project" value="TreeGrafter"/>
</dbReference>
<evidence type="ECO:0000259" key="4">
    <source>
        <dbReference type="Pfam" id="PF08212"/>
    </source>
</evidence>
<dbReference type="AlphaFoldDB" id="A0A232ERQ4"/>
<feature type="region of interest" description="Disordered" evidence="2">
    <location>
        <begin position="354"/>
        <end position="381"/>
    </location>
</feature>
<dbReference type="GO" id="GO:0000302">
    <property type="term" value="P:response to reactive oxygen species"/>
    <property type="evidence" value="ECO:0007669"/>
    <property type="project" value="TreeGrafter"/>
</dbReference>
<organism evidence="5 6">
    <name type="scientific">Trichomalopsis sarcophagae</name>
    <dbReference type="NCBI Taxonomy" id="543379"/>
    <lineage>
        <taxon>Eukaryota</taxon>
        <taxon>Metazoa</taxon>
        <taxon>Ecdysozoa</taxon>
        <taxon>Arthropoda</taxon>
        <taxon>Hexapoda</taxon>
        <taxon>Insecta</taxon>
        <taxon>Pterygota</taxon>
        <taxon>Neoptera</taxon>
        <taxon>Endopterygota</taxon>
        <taxon>Hymenoptera</taxon>
        <taxon>Apocrita</taxon>
        <taxon>Proctotrupomorpha</taxon>
        <taxon>Chalcidoidea</taxon>
        <taxon>Pteromalidae</taxon>
        <taxon>Pteromalinae</taxon>
        <taxon>Trichomalopsis</taxon>
    </lineage>
</organism>
<dbReference type="PANTHER" id="PTHR10612">
    <property type="entry name" value="APOLIPOPROTEIN D"/>
    <property type="match status" value="1"/>
</dbReference>
<dbReference type="FunFam" id="2.40.128.20:FF:000026">
    <property type="entry name" value="Apolipoprotein D-like Protein"/>
    <property type="match status" value="1"/>
</dbReference>
<dbReference type="PRINTS" id="PR01273">
    <property type="entry name" value="INVTBRTCOLOR"/>
</dbReference>
<protein>
    <recommendedName>
        <fullName evidence="4">Lipocalin/cytosolic fatty-acid binding domain-containing protein</fullName>
    </recommendedName>
</protein>
<feature type="compositionally biased region" description="Basic and acidic residues" evidence="2">
    <location>
        <begin position="372"/>
        <end position="381"/>
    </location>
</feature>
<evidence type="ECO:0000313" key="6">
    <source>
        <dbReference type="Proteomes" id="UP000215335"/>
    </source>
</evidence>
<feature type="chain" id="PRO_5012330633" description="Lipocalin/cytosolic fatty-acid binding domain-containing protein" evidence="3">
    <location>
        <begin position="20"/>
        <end position="398"/>
    </location>
</feature>
<evidence type="ECO:0000256" key="3">
    <source>
        <dbReference type="SAM" id="SignalP"/>
    </source>
</evidence>
<gene>
    <name evidence="5" type="ORF">TSAR_014815</name>
</gene>
<dbReference type="OrthoDB" id="565904at2759"/>
<dbReference type="PANTHER" id="PTHR10612:SF34">
    <property type="entry name" value="APOLIPOPROTEIN D"/>
    <property type="match status" value="1"/>
</dbReference>
<sequence length="398" mass="43928">MKSIAKLLLIAALAITARAQIPSLGFCPEYLPMTGFDMERFSGIWYEAERYFQLTEVASRCVMANYTKGPDGKFHVVNEVTSRFTGIKRVLEGEIRKAPSKAEEGKLHVKYTTVPLIPLETQYNVLETDYDTYAVLWSCSGVGPVHTQNAWIMTRQRLAPGEVLQKAYGVLDKYKISKVFFVKTNQDDCAYLDSLQAEQAAKPTEPPKKNQTPQVAEAEEEQEEKDQPKPLAGKSADFRSEHITPDAPEAIIKTRKAEIAAKEKLQEITEPIVEAAVEAAQPAVAAPEENAVKSVPEVILKIADQAKELAKEPAQEPIIATQEAAITEPIKEEPAAAIADEPAVPVIAEEPKEAAPAILEEEKKPAPVAITEEEKKIEPEPEKIIEPIIEEKIEIVKA</sequence>
<feature type="signal peptide" evidence="3">
    <location>
        <begin position="1"/>
        <end position="19"/>
    </location>
</feature>
<dbReference type="InterPro" id="IPR003057">
    <property type="entry name" value="Invtbrt_color"/>
</dbReference>
<evidence type="ECO:0000256" key="2">
    <source>
        <dbReference type="SAM" id="MobiDB-lite"/>
    </source>
</evidence>
<reference evidence="5 6" key="1">
    <citation type="journal article" date="2017" name="Curr. Biol.">
        <title>The Evolution of Venom by Co-option of Single-Copy Genes.</title>
        <authorList>
            <person name="Martinson E.O."/>
            <person name="Mrinalini"/>
            <person name="Kelkar Y.D."/>
            <person name="Chang C.H."/>
            <person name="Werren J.H."/>
        </authorList>
    </citation>
    <scope>NUCLEOTIDE SEQUENCE [LARGE SCALE GENOMIC DNA]</scope>
    <source>
        <strain evidence="5 6">Alberta</strain>
        <tissue evidence="5">Whole body</tissue>
    </source>
</reference>
<dbReference type="Proteomes" id="UP000215335">
    <property type="component" value="Unassembled WGS sequence"/>
</dbReference>
<dbReference type="GO" id="GO:0005737">
    <property type="term" value="C:cytoplasm"/>
    <property type="evidence" value="ECO:0007669"/>
    <property type="project" value="TreeGrafter"/>
</dbReference>
<keyword evidence="3" id="KW-0732">Signal</keyword>
<feature type="domain" description="Lipocalin/cytosolic fatty-acid binding" evidence="4">
    <location>
        <begin position="36"/>
        <end position="158"/>
    </location>
</feature>
<dbReference type="Gene3D" id="2.40.128.20">
    <property type="match status" value="1"/>
</dbReference>
<proteinExistence type="predicted"/>
<comment type="caution">
    <text evidence="5">The sequence shown here is derived from an EMBL/GenBank/DDBJ whole genome shotgun (WGS) entry which is preliminary data.</text>
</comment>
<keyword evidence="1" id="KW-1015">Disulfide bond</keyword>
<dbReference type="GO" id="GO:0031409">
    <property type="term" value="F:pigment binding"/>
    <property type="evidence" value="ECO:0007669"/>
    <property type="project" value="InterPro"/>
</dbReference>
<dbReference type="SUPFAM" id="SSF50814">
    <property type="entry name" value="Lipocalins"/>
    <property type="match status" value="1"/>
</dbReference>
<accession>A0A232ERQ4</accession>
<dbReference type="EMBL" id="NNAY01002561">
    <property type="protein sequence ID" value="OXU21044.1"/>
    <property type="molecule type" value="Genomic_DNA"/>
</dbReference>
<dbReference type="InterPro" id="IPR000566">
    <property type="entry name" value="Lipocln_cytosolic_FA-bd_dom"/>
</dbReference>
<dbReference type="Pfam" id="PF08212">
    <property type="entry name" value="Lipocalin_2"/>
    <property type="match status" value="1"/>
</dbReference>
<dbReference type="InterPro" id="IPR012674">
    <property type="entry name" value="Calycin"/>
</dbReference>
<name>A0A232ERQ4_9HYME</name>